<dbReference type="EMBL" id="BGPR01005207">
    <property type="protein sequence ID" value="GBN07911.1"/>
    <property type="molecule type" value="Genomic_DNA"/>
</dbReference>
<gene>
    <name evidence="2" type="ORF">AVEN_86147_1</name>
</gene>
<comment type="caution">
    <text evidence="2">The sequence shown here is derived from an EMBL/GenBank/DDBJ whole genome shotgun (WGS) entry which is preliminary data.</text>
</comment>
<feature type="region of interest" description="Disordered" evidence="1">
    <location>
        <begin position="78"/>
        <end position="98"/>
    </location>
</feature>
<dbReference type="Proteomes" id="UP000499080">
    <property type="component" value="Unassembled WGS sequence"/>
</dbReference>
<organism evidence="2 3">
    <name type="scientific">Araneus ventricosus</name>
    <name type="common">Orbweaver spider</name>
    <name type="synonym">Epeira ventricosa</name>
    <dbReference type="NCBI Taxonomy" id="182803"/>
    <lineage>
        <taxon>Eukaryota</taxon>
        <taxon>Metazoa</taxon>
        <taxon>Ecdysozoa</taxon>
        <taxon>Arthropoda</taxon>
        <taxon>Chelicerata</taxon>
        <taxon>Arachnida</taxon>
        <taxon>Araneae</taxon>
        <taxon>Araneomorphae</taxon>
        <taxon>Entelegynae</taxon>
        <taxon>Araneoidea</taxon>
        <taxon>Araneidae</taxon>
        <taxon>Araneus</taxon>
    </lineage>
</organism>
<accession>A0A4Y2KZU9</accession>
<evidence type="ECO:0000313" key="2">
    <source>
        <dbReference type="EMBL" id="GBN07911.1"/>
    </source>
</evidence>
<evidence type="ECO:0000256" key="1">
    <source>
        <dbReference type="SAM" id="MobiDB-lite"/>
    </source>
</evidence>
<protein>
    <submittedName>
        <fullName evidence="2">Uncharacterized protein</fullName>
    </submittedName>
</protein>
<evidence type="ECO:0000313" key="3">
    <source>
        <dbReference type="Proteomes" id="UP000499080"/>
    </source>
</evidence>
<proteinExistence type="predicted"/>
<reference evidence="2 3" key="1">
    <citation type="journal article" date="2019" name="Sci. Rep.">
        <title>Orb-weaving spider Araneus ventricosus genome elucidates the spidroin gene catalogue.</title>
        <authorList>
            <person name="Kono N."/>
            <person name="Nakamura H."/>
            <person name="Ohtoshi R."/>
            <person name="Moran D.A.P."/>
            <person name="Shinohara A."/>
            <person name="Yoshida Y."/>
            <person name="Fujiwara M."/>
            <person name="Mori M."/>
            <person name="Tomita M."/>
            <person name="Arakawa K."/>
        </authorList>
    </citation>
    <scope>NUCLEOTIDE SEQUENCE [LARGE SCALE GENOMIC DNA]</scope>
</reference>
<sequence>MLTLRTQTITFPLIQQWHENSSKITSSQVLSPGISPEVAIALIHHVPCHGRGGIDSNISNTLGRNQALERSVPVRNIRGRPKQSMDADWLQINSRGPH</sequence>
<name>A0A4Y2KZU9_ARAVE</name>
<dbReference type="AlphaFoldDB" id="A0A4Y2KZU9"/>
<keyword evidence="3" id="KW-1185">Reference proteome</keyword>